<dbReference type="InterPro" id="IPR007219">
    <property type="entry name" value="XnlR_reg_dom"/>
</dbReference>
<dbReference type="InterPro" id="IPR001138">
    <property type="entry name" value="Zn2Cys6_DnaBD"/>
</dbReference>
<gene>
    <name evidence="10" type="ORF">PDE_05963</name>
</gene>
<dbReference type="PROSITE" id="PS00463">
    <property type="entry name" value="ZN2_CY6_FUNGAL_1"/>
    <property type="match status" value="1"/>
</dbReference>
<dbReference type="Proteomes" id="UP000019376">
    <property type="component" value="Unassembled WGS sequence"/>
</dbReference>
<evidence type="ECO:0000256" key="8">
    <source>
        <dbReference type="SAM" id="MobiDB-lite"/>
    </source>
</evidence>
<comment type="subcellular location">
    <subcellularLocation>
        <location evidence="1">Nucleus</location>
    </subcellularLocation>
</comment>
<evidence type="ECO:0000256" key="6">
    <source>
        <dbReference type="ARBA" id="ARBA00023163"/>
    </source>
</evidence>
<dbReference type="AlphaFoldDB" id="S7ZL12"/>
<dbReference type="SUPFAM" id="SSF57701">
    <property type="entry name" value="Zn2/Cys6 DNA-binding domain"/>
    <property type="match status" value="1"/>
</dbReference>
<keyword evidence="2" id="KW-0479">Metal-binding</keyword>
<dbReference type="PhylomeDB" id="S7ZL12"/>
<feature type="region of interest" description="Disordered" evidence="8">
    <location>
        <begin position="1"/>
        <end position="53"/>
    </location>
</feature>
<dbReference type="FunFam" id="4.10.240.10:FF:000003">
    <property type="entry name" value="C6 transcription factor (Leu3)"/>
    <property type="match status" value="1"/>
</dbReference>
<keyword evidence="3" id="KW-0862">Zinc</keyword>
<evidence type="ECO:0000256" key="1">
    <source>
        <dbReference type="ARBA" id="ARBA00004123"/>
    </source>
</evidence>
<proteinExistence type="predicted"/>
<evidence type="ECO:0000313" key="10">
    <source>
        <dbReference type="EMBL" id="EPS31009.1"/>
    </source>
</evidence>
<feature type="domain" description="Zn(2)-C6 fungal-type" evidence="9">
    <location>
        <begin position="55"/>
        <end position="89"/>
    </location>
</feature>
<dbReference type="GO" id="GO:0001216">
    <property type="term" value="F:DNA-binding transcription activator activity"/>
    <property type="evidence" value="ECO:0007669"/>
    <property type="project" value="UniProtKB-ARBA"/>
</dbReference>
<dbReference type="GO" id="GO:0000976">
    <property type="term" value="F:transcription cis-regulatory region binding"/>
    <property type="evidence" value="ECO:0007669"/>
    <property type="project" value="TreeGrafter"/>
</dbReference>
<accession>S7ZL12</accession>
<evidence type="ECO:0000256" key="7">
    <source>
        <dbReference type="ARBA" id="ARBA00023242"/>
    </source>
</evidence>
<evidence type="ECO:0000313" key="11">
    <source>
        <dbReference type="Proteomes" id="UP000019376"/>
    </source>
</evidence>
<keyword evidence="4" id="KW-0805">Transcription regulation</keyword>
<dbReference type="Gene3D" id="4.10.240.10">
    <property type="entry name" value="Zn(2)-C6 fungal-type DNA-binding domain"/>
    <property type="match status" value="1"/>
</dbReference>
<feature type="compositionally biased region" description="Polar residues" evidence="8">
    <location>
        <begin position="771"/>
        <end position="782"/>
    </location>
</feature>
<dbReference type="PANTHER" id="PTHR31845:SF39">
    <property type="entry name" value="TRANSCRIPTION FACTOR PBCR-RELATED"/>
    <property type="match status" value="1"/>
</dbReference>
<dbReference type="HOGENOM" id="CLU_006524_0_1_1"/>
<feature type="compositionally biased region" description="Polar residues" evidence="8">
    <location>
        <begin position="736"/>
        <end position="765"/>
    </location>
</feature>
<dbReference type="EMBL" id="KB644412">
    <property type="protein sequence ID" value="EPS31009.1"/>
    <property type="molecule type" value="Genomic_DNA"/>
</dbReference>
<feature type="compositionally biased region" description="Low complexity" evidence="8">
    <location>
        <begin position="721"/>
        <end position="735"/>
    </location>
</feature>
<dbReference type="PANTHER" id="PTHR31845">
    <property type="entry name" value="FINGER DOMAIN PROTEIN, PUTATIVE-RELATED"/>
    <property type="match status" value="1"/>
</dbReference>
<keyword evidence="6" id="KW-0804">Transcription</keyword>
<dbReference type="eggNOG" id="ENOG502QRSG">
    <property type="taxonomic scope" value="Eukaryota"/>
</dbReference>
<evidence type="ECO:0000256" key="2">
    <source>
        <dbReference type="ARBA" id="ARBA00022723"/>
    </source>
</evidence>
<keyword evidence="11" id="KW-1185">Reference proteome</keyword>
<feature type="compositionally biased region" description="Polar residues" evidence="8">
    <location>
        <begin position="676"/>
        <end position="690"/>
    </location>
</feature>
<dbReference type="OrthoDB" id="8062037at2759"/>
<name>S7ZL12_PENO1</name>
<feature type="region of interest" description="Disordered" evidence="8">
    <location>
        <begin position="122"/>
        <end position="143"/>
    </location>
</feature>
<keyword evidence="5" id="KW-0238">DNA-binding</keyword>
<keyword evidence="7" id="KW-0539">Nucleus</keyword>
<dbReference type="CDD" id="cd12148">
    <property type="entry name" value="fungal_TF_MHR"/>
    <property type="match status" value="1"/>
</dbReference>
<evidence type="ECO:0000256" key="4">
    <source>
        <dbReference type="ARBA" id="ARBA00023015"/>
    </source>
</evidence>
<dbReference type="InterPro" id="IPR036864">
    <property type="entry name" value="Zn2-C6_fun-type_DNA-bd_sf"/>
</dbReference>
<dbReference type="PROSITE" id="PS50048">
    <property type="entry name" value="ZN2_CY6_FUNGAL_2"/>
    <property type="match status" value="1"/>
</dbReference>
<dbReference type="GO" id="GO:0008270">
    <property type="term" value="F:zinc ion binding"/>
    <property type="evidence" value="ECO:0007669"/>
    <property type="project" value="InterPro"/>
</dbReference>
<feature type="region of interest" description="Disordered" evidence="8">
    <location>
        <begin position="676"/>
        <end position="788"/>
    </location>
</feature>
<sequence>MDSNYPEPPSHVSREAQRAHEGPLGSRQYFGLGSKPVGNTQVPEEPQPDIKRPRACEPCRQLKVRCDADLDHPRGSCKRCAKSGRTCVVTAPSRKRQKKTDTRVTELERKIDALTATLQASHRTALDKDMPSAQAGDLRSLEQSSSRRWLKDDLISTTNKRSHEELLVSQYPRQDSPSAEQLPRPQPPARWLRVSSSDEMPSPKLDNEFVDVIDKGLVDVETASAAFERYVTKFAPGMPFVVFPPGTTMGYIRREKPILFLAILAITIGPFKKEIQLKLLDDVYRLIAERIMVKGEKSLELVQALQVVAIWYQPPDNTEELKFYQLTQFAVIMAMDLGLNWRTGTEDKGLKRLKEVLMRKPMSSSVDTSSPEAKRTWIGCYFLSVQVSTSMRRAQLVRWNPHMDECIRTLETHPDALPSDRTIVWWARLGRIMEEASIQLVSDDVQNSMTFADSKFRYAVKGFSNQLAQWRRDIPEDVYSMPMAHTHHVLNLFIHESAMNVDSRDDHLAMSSESPGSASFHAPLIDAIGTCIHSIHSAFDMICSIEPEKINCLPTNSLARTTFVVVSLIKVYSLIVAPNSHLGQVIDLGSLQIESYLEKIISHYRAAAIRDGGRTAGKFSYIIMMLRNWFLKKRGNEPALREIFGSETPSKPCEQIRKLTQHEATPLHLLSEVAMGNSTNNAPSKSNNTRSPHENVPYRPSTYGHASSPDLNPPLYASAKSLHSPDTSSHSPSTSNQAPSTTTWNPVSPVQTQIPGNPGYYSSYTAPDPNQGYNGIQSSDRPNQLGLGDMSSMNLPMQNQLHLDPGMSMDAGLDSYDLYVLGNMVDEGLFPFPLTFDGNLGAYGMMNAAES</sequence>
<dbReference type="GO" id="GO:0000981">
    <property type="term" value="F:DNA-binding transcription factor activity, RNA polymerase II-specific"/>
    <property type="evidence" value="ECO:0007669"/>
    <property type="project" value="InterPro"/>
</dbReference>
<dbReference type="Pfam" id="PF00172">
    <property type="entry name" value="Zn_clus"/>
    <property type="match status" value="1"/>
</dbReference>
<dbReference type="CDD" id="cd00067">
    <property type="entry name" value="GAL4"/>
    <property type="match status" value="1"/>
</dbReference>
<dbReference type="Pfam" id="PF04082">
    <property type="entry name" value="Fungal_trans"/>
    <property type="match status" value="1"/>
</dbReference>
<dbReference type="InterPro" id="IPR051089">
    <property type="entry name" value="prtT"/>
</dbReference>
<evidence type="ECO:0000256" key="3">
    <source>
        <dbReference type="ARBA" id="ARBA00022833"/>
    </source>
</evidence>
<dbReference type="GO" id="GO:0006351">
    <property type="term" value="P:DNA-templated transcription"/>
    <property type="evidence" value="ECO:0007669"/>
    <property type="project" value="InterPro"/>
</dbReference>
<dbReference type="GO" id="GO:0005634">
    <property type="term" value="C:nucleus"/>
    <property type="evidence" value="ECO:0007669"/>
    <property type="project" value="UniProtKB-SubCell"/>
</dbReference>
<dbReference type="SMART" id="SM00066">
    <property type="entry name" value="GAL4"/>
    <property type="match status" value="1"/>
</dbReference>
<feature type="region of interest" description="Disordered" evidence="8">
    <location>
        <begin position="168"/>
        <end position="200"/>
    </location>
</feature>
<reference evidence="10 11" key="1">
    <citation type="journal article" date="2013" name="PLoS ONE">
        <title>Genomic and secretomic analyses reveal unique features of the lignocellulolytic enzyme system of Penicillium decumbens.</title>
        <authorList>
            <person name="Liu G."/>
            <person name="Zhang L."/>
            <person name="Wei X."/>
            <person name="Zou G."/>
            <person name="Qin Y."/>
            <person name="Ma L."/>
            <person name="Li J."/>
            <person name="Zheng H."/>
            <person name="Wang S."/>
            <person name="Wang C."/>
            <person name="Xun L."/>
            <person name="Zhao G.-P."/>
            <person name="Zhou Z."/>
            <person name="Qu Y."/>
        </authorList>
    </citation>
    <scope>NUCLEOTIDE SEQUENCE [LARGE SCALE GENOMIC DNA]</scope>
    <source>
        <strain evidence="11">114-2 / CGMCC 5302</strain>
    </source>
</reference>
<evidence type="ECO:0000256" key="5">
    <source>
        <dbReference type="ARBA" id="ARBA00023125"/>
    </source>
</evidence>
<dbReference type="STRING" id="933388.S7ZL12"/>
<evidence type="ECO:0000259" key="9">
    <source>
        <dbReference type="PROSITE" id="PS50048"/>
    </source>
</evidence>
<feature type="compositionally biased region" description="Basic and acidic residues" evidence="8">
    <location>
        <begin position="12"/>
        <end position="21"/>
    </location>
</feature>
<protein>
    <recommendedName>
        <fullName evidence="9">Zn(2)-C6 fungal-type domain-containing protein</fullName>
    </recommendedName>
</protein>
<organism evidence="10 11">
    <name type="scientific">Penicillium oxalicum (strain 114-2 / CGMCC 5302)</name>
    <name type="common">Penicillium decumbens</name>
    <dbReference type="NCBI Taxonomy" id="933388"/>
    <lineage>
        <taxon>Eukaryota</taxon>
        <taxon>Fungi</taxon>
        <taxon>Dikarya</taxon>
        <taxon>Ascomycota</taxon>
        <taxon>Pezizomycotina</taxon>
        <taxon>Eurotiomycetes</taxon>
        <taxon>Eurotiomycetidae</taxon>
        <taxon>Eurotiales</taxon>
        <taxon>Aspergillaceae</taxon>
        <taxon>Penicillium</taxon>
    </lineage>
</organism>